<dbReference type="SMART" id="SM01162">
    <property type="entry name" value="DUF1771"/>
    <property type="match status" value="1"/>
</dbReference>
<reference evidence="3 4" key="1">
    <citation type="submission" date="2024-04" db="EMBL/GenBank/DDBJ databases">
        <title>The reference genome of an endangered Asteraceae, Deinandra increscens subsp. villosa, native to the Central Coast of California.</title>
        <authorList>
            <person name="Guilliams M."/>
            <person name="Hasenstab-Lehman K."/>
            <person name="Meyer R."/>
            <person name="Mcevoy S."/>
        </authorList>
    </citation>
    <scope>NUCLEOTIDE SEQUENCE [LARGE SCALE GENOMIC DNA]</scope>
    <source>
        <tissue evidence="3">Leaf</tissue>
    </source>
</reference>
<feature type="compositionally biased region" description="Polar residues" evidence="1">
    <location>
        <begin position="23"/>
        <end position="33"/>
    </location>
</feature>
<proteinExistence type="predicted"/>
<evidence type="ECO:0000313" key="3">
    <source>
        <dbReference type="EMBL" id="KAK9065938.1"/>
    </source>
</evidence>
<dbReference type="SUPFAM" id="SSF160443">
    <property type="entry name" value="SMR domain-like"/>
    <property type="match status" value="1"/>
</dbReference>
<accession>A0AAP0GWI7</accession>
<comment type="caution">
    <text evidence="3">The sequence shown here is derived from an EMBL/GenBank/DDBJ whole genome shotgun (WGS) entry which is preliminary data.</text>
</comment>
<evidence type="ECO:0000313" key="4">
    <source>
        <dbReference type="Proteomes" id="UP001408789"/>
    </source>
</evidence>
<dbReference type="Proteomes" id="UP001408789">
    <property type="component" value="Unassembled WGS sequence"/>
</dbReference>
<dbReference type="InterPro" id="IPR002625">
    <property type="entry name" value="Smr_dom"/>
</dbReference>
<evidence type="ECO:0000256" key="1">
    <source>
        <dbReference type="SAM" id="MobiDB-lite"/>
    </source>
</evidence>
<dbReference type="Gene3D" id="3.30.1370.110">
    <property type="match status" value="1"/>
</dbReference>
<dbReference type="PROSITE" id="PS50828">
    <property type="entry name" value="SMR"/>
    <property type="match status" value="1"/>
</dbReference>
<gene>
    <name evidence="3" type="ORF">SSX86_015340</name>
</gene>
<evidence type="ECO:0000259" key="2">
    <source>
        <dbReference type="PROSITE" id="PS50828"/>
    </source>
</evidence>
<dbReference type="InterPro" id="IPR036063">
    <property type="entry name" value="Smr_dom_sf"/>
</dbReference>
<feature type="compositionally biased region" description="Basic residues" evidence="1">
    <location>
        <begin position="1"/>
        <end position="11"/>
    </location>
</feature>
<dbReference type="EMBL" id="JBCNJP010000016">
    <property type="protein sequence ID" value="KAK9065938.1"/>
    <property type="molecule type" value="Genomic_DNA"/>
</dbReference>
<sequence length="506" mass="55479">MKHPKKKKRPRPPISKISKSKQPTEPQNPNSGQIDDPSRVLNGLSDRIASVSVSVSIDEAETIGNATETASSSSANREDDAAEIFGSLTETGSSSSGSSGLWNCDGFNQTSGGKIGKGGRGNKVVAATGMVSTILGKDYVPTSSRKRGVHKFKGSGGDGVSQEDAEQFLCSMLGDDCELGMDLVKDVLCESAYDVEKALDILLELTAPSSELSNDGRHQKLNAKWEDTRSPLASSDSLTDKSSDLASSSETDINTGFYRRNYFDVLAGCEPDPSSVTKNTYELTHEVLESLFNAPKSSKHDPQSMNWRNVVKKMESLGQSLDYPSEDTVKKQHIHAKGDDYQDYRNTASQHWGSMKSYYQKAIFLAATAYANGKREHAAYLSEQGRVCNEKARQADERASQDIFNSRNKNIENVITIDLHGQHVKQGMKLLKLHLLFGAYVRSVRLFRVITGCGSHGLGKSKLKQSVVNLLESENIEWKEENRGTLLIKLNGQREFSFLDSGSDSE</sequence>
<dbReference type="InterPro" id="IPR013899">
    <property type="entry name" value="DUF1771"/>
</dbReference>
<keyword evidence="4" id="KW-1185">Reference proteome</keyword>
<dbReference type="SMART" id="SM00463">
    <property type="entry name" value="SMR"/>
    <property type="match status" value="1"/>
</dbReference>
<feature type="domain" description="Smr" evidence="2">
    <location>
        <begin position="417"/>
        <end position="491"/>
    </location>
</feature>
<organism evidence="3 4">
    <name type="scientific">Deinandra increscens subsp. villosa</name>
    <dbReference type="NCBI Taxonomy" id="3103831"/>
    <lineage>
        <taxon>Eukaryota</taxon>
        <taxon>Viridiplantae</taxon>
        <taxon>Streptophyta</taxon>
        <taxon>Embryophyta</taxon>
        <taxon>Tracheophyta</taxon>
        <taxon>Spermatophyta</taxon>
        <taxon>Magnoliopsida</taxon>
        <taxon>eudicotyledons</taxon>
        <taxon>Gunneridae</taxon>
        <taxon>Pentapetalae</taxon>
        <taxon>asterids</taxon>
        <taxon>campanulids</taxon>
        <taxon>Asterales</taxon>
        <taxon>Asteraceae</taxon>
        <taxon>Asteroideae</taxon>
        <taxon>Heliantheae alliance</taxon>
        <taxon>Madieae</taxon>
        <taxon>Madiinae</taxon>
        <taxon>Deinandra</taxon>
    </lineage>
</organism>
<dbReference type="InterPro" id="IPR055319">
    <property type="entry name" value="At5g58720-like"/>
</dbReference>
<feature type="region of interest" description="Disordered" evidence="1">
    <location>
        <begin position="1"/>
        <end position="45"/>
    </location>
</feature>
<dbReference type="AlphaFoldDB" id="A0AAP0GWI7"/>
<protein>
    <recommendedName>
        <fullName evidence="2">Smr domain-containing protein</fullName>
    </recommendedName>
</protein>
<feature type="region of interest" description="Disordered" evidence="1">
    <location>
        <begin position="222"/>
        <end position="250"/>
    </location>
</feature>
<name>A0AAP0GWI7_9ASTR</name>
<dbReference type="PANTHER" id="PTHR47676">
    <property type="entry name" value="OS01G0225100 PROTEIN"/>
    <property type="match status" value="1"/>
</dbReference>
<dbReference type="Pfam" id="PF08590">
    <property type="entry name" value="DUF1771"/>
    <property type="match status" value="1"/>
</dbReference>
<dbReference type="PANTHER" id="PTHR47676:SF1">
    <property type="entry name" value="SMR DOMAIN-CONTAINING PROTEIN"/>
    <property type="match status" value="1"/>
</dbReference>